<sequence length="79" mass="8911">MAIIPKIPVYPYFNVYLGVPPRASHLRRLYRSGSGCSGVRFAPVLRTALAGALRIPHASPQNPKKHYTILQHIAEKHYF</sequence>
<dbReference type="AlphaFoldDB" id="A0A369ADQ6"/>
<evidence type="ECO:0000313" key="1">
    <source>
        <dbReference type="EMBL" id="RCX05564.1"/>
    </source>
</evidence>
<proteinExistence type="predicted"/>
<reference evidence="1 2" key="1">
    <citation type="submission" date="2018-07" db="EMBL/GenBank/DDBJ databases">
        <title>Genomic Encyclopedia of Type Strains, Phase IV (KMG-IV): sequencing the most valuable type-strain genomes for metagenomic binning, comparative biology and taxonomic classification.</title>
        <authorList>
            <person name="Goeker M."/>
        </authorList>
    </citation>
    <scope>NUCLEOTIDE SEQUENCE [LARGE SCALE GENOMIC DNA]</scope>
    <source>
        <strain evidence="1 2">DSM 21410</strain>
    </source>
</reference>
<organism evidence="1 2">
    <name type="scientific">Schleiferia thermophila</name>
    <dbReference type="NCBI Taxonomy" id="884107"/>
    <lineage>
        <taxon>Bacteria</taxon>
        <taxon>Pseudomonadati</taxon>
        <taxon>Bacteroidota</taxon>
        <taxon>Flavobacteriia</taxon>
        <taxon>Flavobacteriales</taxon>
        <taxon>Schleiferiaceae</taxon>
        <taxon>Schleiferia</taxon>
    </lineage>
</organism>
<evidence type="ECO:0000313" key="2">
    <source>
        <dbReference type="Proteomes" id="UP000253517"/>
    </source>
</evidence>
<comment type="caution">
    <text evidence="1">The sequence shown here is derived from an EMBL/GenBank/DDBJ whole genome shotgun (WGS) entry which is preliminary data.</text>
</comment>
<dbReference type="EMBL" id="QPJS01000001">
    <property type="protein sequence ID" value="RCX05564.1"/>
    <property type="molecule type" value="Genomic_DNA"/>
</dbReference>
<gene>
    <name evidence="1" type="ORF">DES35_101851</name>
</gene>
<accession>A0A369ADQ6</accession>
<keyword evidence="2" id="KW-1185">Reference proteome</keyword>
<name>A0A369ADQ6_9FLAO</name>
<dbReference type="Proteomes" id="UP000253517">
    <property type="component" value="Unassembled WGS sequence"/>
</dbReference>
<protein>
    <submittedName>
        <fullName evidence="1">Uncharacterized protein</fullName>
    </submittedName>
</protein>